<feature type="region of interest" description="Disordered" evidence="1">
    <location>
        <begin position="482"/>
        <end position="543"/>
    </location>
</feature>
<dbReference type="EMBL" id="KI965462">
    <property type="protein sequence ID" value="EUD68455.1"/>
    <property type="molecule type" value="Genomic_DNA"/>
</dbReference>
<dbReference type="AlphaFoldDB" id="W7A9S4"/>
<accession>W7A9S4</accession>
<evidence type="ECO:0000256" key="1">
    <source>
        <dbReference type="SAM" id="MobiDB-lite"/>
    </source>
</evidence>
<dbReference type="RefSeq" id="XP_008814685.1">
    <property type="nucleotide sequence ID" value="XM_008816463.1"/>
</dbReference>
<proteinExistence type="predicted"/>
<feature type="region of interest" description="Disordered" evidence="1">
    <location>
        <begin position="405"/>
        <end position="427"/>
    </location>
</feature>
<sequence>MSVSSQETICSYSSGGSRLGAAGEAGQAGQAGEAKETHGTRQAERTSETSERSQTSGTSQTSETTQTSERTQTDITHKTNVNNRVAAAVQPRERGRPTTPAHSSYTRQTALGCALGRISSNYVIHASNNTSVAGEWGSRMSASTSVNLCRVTKLMSLCEDLPASAAYLANGTDGGKRVEEMAQKSITPVMTSQIGSHQVRVTHTEPSCETGPENDGDTNMDTGGTDHMDERSNSIEENSQLEQTKDPSDDHHSTNKRVFIQGIRKNYQTNGNTFTYLKEVIQKTYKETVELDGSEYIFLYDICVQDGDVYSQLNEKRVDCTQNGSWGGSAAIGTTELEEENDILALHTYNKYRNLFHTLSNQLNRISRLIYPVEGGDMSRGCLSTGSLSIVGATSNGVAHNYADNPAANHAPNHAANHAGRRTDGRQSHIEECRMVGGFDDTSLESIQNLFAEETQRRGIPKGNLLERLNCIFFSSMGTIGKESDPTAGDNSAKGAVNRVDGSTANPVGRSTANPYGDSTSNSVGDCTPNSASPLNASCSPRRSQLTPLDMAKITQHMKASANRRVHESDIYDIEILKKGYFYLYIGNEHWDDYYCVFFHLKNNLFFKNDLLYTHYCRVYDRGMLSNVLIPPDSYSNFFIAFFKDDRFEMDRMSNLELAIRMRRNYYPFVIELSRSKKTGILIHTGQDAHRVRSSLIVFDINSDPFYLIPIECFPEDRVATMNVRGRVTKGEANESSRGGTPPPRARVKLHYGLLKEWNEFLGSVMERSKHGKRNLCHTQRQSEKTHYVNRKFSQWIRAFKKERNIQEGRMRVSAGKGSVLAGAAVAPFQ</sequence>
<dbReference type="Proteomes" id="UP000030640">
    <property type="component" value="Unassembled WGS sequence"/>
</dbReference>
<evidence type="ECO:0000313" key="2">
    <source>
        <dbReference type="EMBL" id="EUD68455.1"/>
    </source>
</evidence>
<feature type="compositionally biased region" description="Low complexity" evidence="1">
    <location>
        <begin position="20"/>
        <end position="32"/>
    </location>
</feature>
<feature type="compositionally biased region" description="Polar residues" evidence="1">
    <location>
        <begin position="501"/>
        <end position="543"/>
    </location>
</feature>
<keyword evidence="3" id="KW-1185">Reference proteome</keyword>
<gene>
    <name evidence="2" type="ORF">C922_00851</name>
</gene>
<feature type="compositionally biased region" description="Basic and acidic residues" evidence="1">
    <location>
        <begin position="224"/>
        <end position="234"/>
    </location>
</feature>
<dbReference type="VEuPathDB" id="PlasmoDB:C922_00851"/>
<name>W7A9S4_9APIC</name>
<feature type="region of interest" description="Disordered" evidence="1">
    <location>
        <begin position="196"/>
        <end position="254"/>
    </location>
</feature>
<feature type="compositionally biased region" description="Low complexity" evidence="1">
    <location>
        <begin position="52"/>
        <end position="70"/>
    </location>
</feature>
<protein>
    <submittedName>
        <fullName evidence="2">Uncharacterized protein</fullName>
    </submittedName>
</protein>
<reference evidence="2 3" key="1">
    <citation type="submission" date="2013-02" db="EMBL/GenBank/DDBJ databases">
        <title>The Genome Sequence of Plasmodium inui San Antonio 1.</title>
        <authorList>
            <consortium name="The Broad Institute Genome Sequencing Platform"/>
            <consortium name="The Broad Institute Genome Sequencing Center for Infectious Disease"/>
            <person name="Neafsey D."/>
            <person name="Cheeseman I."/>
            <person name="Volkman S."/>
            <person name="Adams J."/>
            <person name="Walker B."/>
            <person name="Young S.K."/>
            <person name="Zeng Q."/>
            <person name="Gargeya S."/>
            <person name="Fitzgerald M."/>
            <person name="Haas B."/>
            <person name="Abouelleil A."/>
            <person name="Alvarado L."/>
            <person name="Arachchi H.M."/>
            <person name="Berlin A.M."/>
            <person name="Chapman S.B."/>
            <person name="Dewar J."/>
            <person name="Goldberg J."/>
            <person name="Griggs A."/>
            <person name="Gujja S."/>
            <person name="Hansen M."/>
            <person name="Howarth C."/>
            <person name="Imamovic A."/>
            <person name="Larimer J."/>
            <person name="McCowan C."/>
            <person name="Murphy C."/>
            <person name="Neiman D."/>
            <person name="Pearson M."/>
            <person name="Priest M."/>
            <person name="Roberts A."/>
            <person name="Saif S."/>
            <person name="Shea T."/>
            <person name="Sisk P."/>
            <person name="Sykes S."/>
            <person name="Wortman J."/>
            <person name="Nusbaum C."/>
            <person name="Birren B."/>
        </authorList>
    </citation>
    <scope>NUCLEOTIDE SEQUENCE [LARGE SCALE GENOMIC DNA]</scope>
    <source>
        <strain evidence="2 3">San Antonio 1</strain>
    </source>
</reference>
<organism evidence="2 3">
    <name type="scientific">Plasmodium inui San Antonio 1</name>
    <dbReference type="NCBI Taxonomy" id="1237626"/>
    <lineage>
        <taxon>Eukaryota</taxon>
        <taxon>Sar</taxon>
        <taxon>Alveolata</taxon>
        <taxon>Apicomplexa</taxon>
        <taxon>Aconoidasida</taxon>
        <taxon>Haemosporida</taxon>
        <taxon>Plasmodiidae</taxon>
        <taxon>Plasmodium</taxon>
        <taxon>Plasmodium (Plasmodium)</taxon>
    </lineage>
</organism>
<evidence type="ECO:0000313" key="3">
    <source>
        <dbReference type="Proteomes" id="UP000030640"/>
    </source>
</evidence>
<feature type="compositionally biased region" description="Polar residues" evidence="1">
    <location>
        <begin position="196"/>
        <end position="207"/>
    </location>
</feature>
<feature type="compositionally biased region" description="Low complexity" evidence="1">
    <location>
        <begin position="405"/>
        <end position="418"/>
    </location>
</feature>
<feature type="compositionally biased region" description="Basic and acidic residues" evidence="1">
    <location>
        <begin position="243"/>
        <end position="253"/>
    </location>
</feature>
<feature type="region of interest" description="Disordered" evidence="1">
    <location>
        <begin position="1"/>
        <end position="106"/>
    </location>
</feature>
<dbReference type="OrthoDB" id="387338at2759"/>
<feature type="compositionally biased region" description="Basic and acidic residues" evidence="1">
    <location>
        <begin position="33"/>
        <end position="51"/>
    </location>
</feature>
<feature type="compositionally biased region" description="Polar residues" evidence="1">
    <location>
        <begin position="1"/>
        <end position="16"/>
    </location>
</feature>
<dbReference type="GeneID" id="20036125"/>